<feature type="transmembrane region" description="Helical" evidence="1">
    <location>
        <begin position="6"/>
        <end position="24"/>
    </location>
</feature>
<comment type="caution">
    <text evidence="2">The sequence shown here is derived from an EMBL/GenBank/DDBJ whole genome shotgun (WGS) entry which is preliminary data.</text>
</comment>
<keyword evidence="1" id="KW-0812">Transmembrane</keyword>
<gene>
    <name evidence="2" type="ORF">P5G62_000660</name>
</gene>
<evidence type="ECO:0000313" key="2">
    <source>
        <dbReference type="EMBL" id="MFB3165649.1"/>
    </source>
</evidence>
<proteinExistence type="predicted"/>
<reference evidence="2 3" key="1">
    <citation type="submission" date="2024-05" db="EMBL/GenBank/DDBJ databases">
        <authorList>
            <person name="Venkateswaran K."/>
        </authorList>
    </citation>
    <scope>NUCLEOTIDE SEQUENCE [LARGE SCALE GENOMIC DNA]</scope>
    <source>
        <strain evidence="2 3">179-C4-2-HS</strain>
    </source>
</reference>
<evidence type="ECO:0000313" key="3">
    <source>
        <dbReference type="Proteomes" id="UP001241748"/>
    </source>
</evidence>
<organism evidence="2 3">
    <name type="scientific">Neobacillus driksii</name>
    <dbReference type="NCBI Taxonomy" id="3035913"/>
    <lineage>
        <taxon>Bacteria</taxon>
        <taxon>Bacillati</taxon>
        <taxon>Bacillota</taxon>
        <taxon>Bacilli</taxon>
        <taxon>Bacillales</taxon>
        <taxon>Bacillaceae</taxon>
        <taxon>Neobacillus</taxon>
    </lineage>
</organism>
<protein>
    <submittedName>
        <fullName evidence="2">YtpI family protein</fullName>
    </submittedName>
</protein>
<accession>A0ABV4YLB9</accession>
<dbReference type="RefSeq" id="WP_306076209.1">
    <property type="nucleotide sequence ID" value="NZ_JAROBZ020000001.1"/>
</dbReference>
<evidence type="ECO:0000256" key="1">
    <source>
        <dbReference type="SAM" id="Phobius"/>
    </source>
</evidence>
<name>A0ABV4YLB9_9BACI</name>
<feature type="transmembrane region" description="Helical" evidence="1">
    <location>
        <begin position="62"/>
        <end position="82"/>
    </location>
</feature>
<dbReference type="Pfam" id="PF14007">
    <property type="entry name" value="YtpI"/>
    <property type="match status" value="1"/>
</dbReference>
<dbReference type="Proteomes" id="UP001241748">
    <property type="component" value="Unassembled WGS sequence"/>
</dbReference>
<keyword evidence="1" id="KW-0472">Membrane</keyword>
<feature type="transmembrane region" description="Helical" evidence="1">
    <location>
        <begin position="36"/>
        <end position="56"/>
    </location>
</feature>
<keyword evidence="3" id="KW-1185">Reference proteome</keyword>
<keyword evidence="1" id="KW-1133">Transmembrane helix</keyword>
<dbReference type="EMBL" id="JAROBZ020000001">
    <property type="protein sequence ID" value="MFB3165649.1"/>
    <property type="molecule type" value="Genomic_DNA"/>
</dbReference>
<dbReference type="InterPro" id="IPR025618">
    <property type="entry name" value="YtpI"/>
</dbReference>
<sequence>MSVLVFFIVILFAFYLFYKTKYFRTSRPVEKKWLSAKSNIALGLFVFLFGINHLFFISQTTVTLIVSIIFIVYGGIFTWVGFKKYKHYLPYAEEEAAIEKRKRLAQGRQA</sequence>